<accession>A0ABN3PG18</accession>
<sequence length="100" mass="11015">MEQLNGGVGAGAQTFRLAKGVRFRRENFGGLMFQRPVAVIYGLTSSACRTLELCDGTRDVESVVTQMSDEYRVSKELVAEHVNAFLGELRARGFVELTAQ</sequence>
<dbReference type="Gene3D" id="1.10.10.1150">
    <property type="entry name" value="Coenzyme PQQ synthesis protein D (PqqD)"/>
    <property type="match status" value="1"/>
</dbReference>
<protein>
    <recommendedName>
        <fullName evidence="3">Coenzyme PQQ synthesis protein D</fullName>
    </recommendedName>
</protein>
<dbReference type="Pfam" id="PF05402">
    <property type="entry name" value="PqqD"/>
    <property type="match status" value="1"/>
</dbReference>
<reference evidence="1 2" key="1">
    <citation type="journal article" date="2019" name="Int. J. Syst. Evol. Microbiol.">
        <title>The Global Catalogue of Microorganisms (GCM) 10K type strain sequencing project: providing services to taxonomists for standard genome sequencing and annotation.</title>
        <authorList>
            <consortium name="The Broad Institute Genomics Platform"/>
            <consortium name="The Broad Institute Genome Sequencing Center for Infectious Disease"/>
            <person name="Wu L."/>
            <person name="Ma J."/>
        </authorList>
    </citation>
    <scope>NUCLEOTIDE SEQUENCE [LARGE SCALE GENOMIC DNA]</scope>
    <source>
        <strain evidence="1 2">JCM 6833</strain>
    </source>
</reference>
<keyword evidence="2" id="KW-1185">Reference proteome</keyword>
<dbReference type="RefSeq" id="WP_344539103.1">
    <property type="nucleotide sequence ID" value="NZ_BAAATD010000002.1"/>
</dbReference>
<proteinExistence type="predicted"/>
<organism evidence="1 2">
    <name type="scientific">Actinomadura fulvescens</name>
    <dbReference type="NCBI Taxonomy" id="46160"/>
    <lineage>
        <taxon>Bacteria</taxon>
        <taxon>Bacillati</taxon>
        <taxon>Actinomycetota</taxon>
        <taxon>Actinomycetes</taxon>
        <taxon>Streptosporangiales</taxon>
        <taxon>Thermomonosporaceae</taxon>
        <taxon>Actinomadura</taxon>
    </lineage>
</organism>
<dbReference type="InterPro" id="IPR008792">
    <property type="entry name" value="PQQD"/>
</dbReference>
<evidence type="ECO:0008006" key="3">
    <source>
        <dbReference type="Google" id="ProtNLM"/>
    </source>
</evidence>
<name>A0ABN3PG18_9ACTN</name>
<evidence type="ECO:0000313" key="1">
    <source>
        <dbReference type="EMBL" id="GAA2583610.1"/>
    </source>
</evidence>
<dbReference type="EMBL" id="BAAATD010000002">
    <property type="protein sequence ID" value="GAA2583610.1"/>
    <property type="molecule type" value="Genomic_DNA"/>
</dbReference>
<evidence type="ECO:0000313" key="2">
    <source>
        <dbReference type="Proteomes" id="UP001501509"/>
    </source>
</evidence>
<dbReference type="Proteomes" id="UP001501509">
    <property type="component" value="Unassembled WGS sequence"/>
</dbReference>
<comment type="caution">
    <text evidence="1">The sequence shown here is derived from an EMBL/GenBank/DDBJ whole genome shotgun (WGS) entry which is preliminary data.</text>
</comment>
<dbReference type="InterPro" id="IPR041881">
    <property type="entry name" value="PqqD_sf"/>
</dbReference>
<gene>
    <name evidence="1" type="ORF">GCM10010411_15390</name>
</gene>